<feature type="transmembrane region" description="Helical" evidence="23">
    <location>
        <begin position="164"/>
        <end position="187"/>
    </location>
</feature>
<comment type="subcellular location">
    <subcellularLocation>
        <location evidence="1">Membrane</location>
        <topology evidence="1">Multi-pass membrane protein</topology>
    </subcellularLocation>
</comment>
<dbReference type="EMBL" id="MLAK01001211">
    <property type="protein sequence ID" value="OHS95942.1"/>
    <property type="molecule type" value="Genomic_DNA"/>
</dbReference>
<evidence type="ECO:0000256" key="6">
    <source>
        <dbReference type="ARBA" id="ARBA00044876"/>
    </source>
</evidence>
<evidence type="ECO:0000256" key="16">
    <source>
        <dbReference type="ARBA" id="ARBA00044912"/>
    </source>
</evidence>
<protein>
    <recommendedName>
        <fullName evidence="19">Lysosomal dipeptide transporter MFSD1</fullName>
    </recommendedName>
    <alternativeName>
        <fullName evidence="20">Major facilitator superfamily domain-containing protein 1</fullName>
    </alternativeName>
</protein>
<dbReference type="InterPro" id="IPR000849">
    <property type="entry name" value="Sugar_P_transporter"/>
</dbReference>
<evidence type="ECO:0000256" key="4">
    <source>
        <dbReference type="ARBA" id="ARBA00022989"/>
    </source>
</evidence>
<dbReference type="PROSITE" id="PS50850">
    <property type="entry name" value="MFS"/>
    <property type="match status" value="1"/>
</dbReference>
<feature type="transmembrane region" description="Helical" evidence="23">
    <location>
        <begin position="193"/>
        <end position="211"/>
    </location>
</feature>
<evidence type="ECO:0000256" key="9">
    <source>
        <dbReference type="ARBA" id="ARBA00044884"/>
    </source>
</evidence>
<dbReference type="PANTHER" id="PTHR23512:SF11">
    <property type="entry name" value="MAJOR FACILITATOR SUPERFAMILY PROTEIN"/>
    <property type="match status" value="1"/>
</dbReference>
<comment type="catalytic activity">
    <reaction evidence="14">
        <text>L-lysyl-L-lysine(out) = L-lysyl-L-lysine(in)</text>
        <dbReference type="Rhea" id="RHEA:79403"/>
        <dbReference type="ChEBI" id="CHEBI:229956"/>
    </reaction>
</comment>
<evidence type="ECO:0000256" key="17">
    <source>
        <dbReference type="ARBA" id="ARBA00044919"/>
    </source>
</evidence>
<evidence type="ECO:0000256" key="3">
    <source>
        <dbReference type="ARBA" id="ARBA00022692"/>
    </source>
</evidence>
<dbReference type="InterPro" id="IPR011701">
    <property type="entry name" value="MFS"/>
</dbReference>
<evidence type="ECO:0000259" key="24">
    <source>
        <dbReference type="PROSITE" id="PS50850"/>
    </source>
</evidence>
<keyword evidence="3 23" id="KW-0812">Transmembrane</keyword>
<gene>
    <name evidence="25" type="ORF">TRFO_37940</name>
</gene>
<comment type="catalytic activity">
    <reaction evidence="7">
        <text>L-histidyl-glycine(out) = L-histidyl-glycine(in)</text>
        <dbReference type="Rhea" id="RHEA:79395"/>
        <dbReference type="ChEBI" id="CHEBI:229957"/>
    </reaction>
</comment>
<dbReference type="InterPro" id="IPR036259">
    <property type="entry name" value="MFS_trans_sf"/>
</dbReference>
<evidence type="ECO:0000256" key="12">
    <source>
        <dbReference type="ARBA" id="ARBA00044898"/>
    </source>
</evidence>
<comment type="catalytic activity">
    <reaction evidence="9">
        <text>L-alpha-aminoacyl-L-histidine(out) = L-alpha-aminoacyl-L-histidine(in)</text>
        <dbReference type="Rhea" id="RHEA:79375"/>
        <dbReference type="ChEBI" id="CHEBI:229967"/>
    </reaction>
</comment>
<feature type="transmembrane region" description="Helical" evidence="23">
    <location>
        <begin position="291"/>
        <end position="311"/>
    </location>
</feature>
<evidence type="ECO:0000256" key="20">
    <source>
        <dbReference type="ARBA" id="ARBA00045018"/>
    </source>
</evidence>
<sequence length="467" mass="51067">MQSLPDPLLSLSSTNTLLSSATDDKPNWKFQARRVFILVMISLADMLVFFQRACPTVVTDEIAEAYHVKVSQLGIFSSMFYYPYALFQPFAGLLADVMEPAYLIGCSSIISAAGAFICGSSKSLFVGCIGRLLVGIGSAPVYCPCSRIVMNWFPLESYGRWLGVFVFTAGCGSLFAQTPLTLLAAAIGWRWCFYFVAILTFCVGLVILLFVRGNPVVLGYHVVNPSLSKDVGEYNLSEKLHHLLKNLKSVVSNGSFWCLALYVFFSNGAYYNVTGIWGGPYLKEILGYDPITSSNALLALSLGASFGSLLLPVLADIIKIKKWSIVWGTLLSACSCIPFIVCPTKLNFAMVASLFACLAILTTGFATVAYPMLTEYFHPEAGATATGCINCFAFLSLVVFMPLTGLVLDHFGNIPDTDLHDPDGFKYGLWVFNFGALLVSFIFTIFAKDPKGNSYQMESLISYQPME</sequence>
<dbReference type="GO" id="GO:0022857">
    <property type="term" value="F:transmembrane transporter activity"/>
    <property type="evidence" value="ECO:0007669"/>
    <property type="project" value="InterPro"/>
</dbReference>
<comment type="catalytic activity">
    <reaction evidence="16">
        <text>L-histidyl-L-alpha-amino acid(out) = L-histidyl-L-alpha-amino acid(in)</text>
        <dbReference type="Rhea" id="RHEA:79379"/>
        <dbReference type="ChEBI" id="CHEBI:229964"/>
    </reaction>
</comment>
<dbReference type="Pfam" id="PF07690">
    <property type="entry name" value="MFS_1"/>
    <property type="match status" value="1"/>
</dbReference>
<reference evidence="25" key="1">
    <citation type="submission" date="2016-10" db="EMBL/GenBank/DDBJ databases">
        <authorList>
            <person name="Benchimol M."/>
            <person name="Almeida L.G."/>
            <person name="Vasconcelos A.T."/>
            <person name="Perreira-Neves A."/>
            <person name="Rosa I.A."/>
            <person name="Tasca T."/>
            <person name="Bogo M.R."/>
            <person name="de Souza W."/>
        </authorList>
    </citation>
    <scope>NUCLEOTIDE SEQUENCE [LARGE SCALE GENOMIC DNA]</scope>
    <source>
        <strain evidence="25">K</strain>
    </source>
</reference>
<dbReference type="CDD" id="cd06174">
    <property type="entry name" value="MFS"/>
    <property type="match status" value="1"/>
</dbReference>
<evidence type="ECO:0000313" key="26">
    <source>
        <dbReference type="Proteomes" id="UP000179807"/>
    </source>
</evidence>
<feature type="transmembrane region" description="Helical" evidence="23">
    <location>
        <begin position="427"/>
        <end position="447"/>
    </location>
</feature>
<organism evidence="25 26">
    <name type="scientific">Tritrichomonas foetus</name>
    <dbReference type="NCBI Taxonomy" id="1144522"/>
    <lineage>
        <taxon>Eukaryota</taxon>
        <taxon>Metamonada</taxon>
        <taxon>Parabasalia</taxon>
        <taxon>Tritrichomonadida</taxon>
        <taxon>Tritrichomonadidae</taxon>
        <taxon>Tritrichomonas</taxon>
    </lineage>
</organism>
<evidence type="ECO:0000256" key="22">
    <source>
        <dbReference type="ARBA" id="ARBA00046376"/>
    </source>
</evidence>
<evidence type="ECO:0000256" key="13">
    <source>
        <dbReference type="ARBA" id="ARBA00044899"/>
    </source>
</evidence>
<dbReference type="InterPro" id="IPR052187">
    <property type="entry name" value="MFSD1"/>
</dbReference>
<comment type="catalytic activity">
    <reaction evidence="11">
        <text>L-alpha-aminoacyl-L-lysine(out) = L-alpha-aminoacyl-L-lysine(in)</text>
        <dbReference type="Rhea" id="RHEA:79383"/>
        <dbReference type="ChEBI" id="CHEBI:229966"/>
    </reaction>
</comment>
<feature type="transmembrane region" description="Helical" evidence="23">
    <location>
        <begin position="123"/>
        <end position="143"/>
    </location>
</feature>
<comment type="similarity">
    <text evidence="2">Belongs to the major facilitator superfamily. Organophosphate:Pi antiporter (OPA) (TC 2.A.1.4) family.</text>
</comment>
<dbReference type="VEuPathDB" id="TrichDB:TRFO_37940"/>
<comment type="function">
    <text evidence="21">Lysosomal dipeptide uniporter that selectively exports lysine, arginine or histidine-containing dipeptides with a net positive charge from the lysosome lumen into the cytosol. Could play a role in a specific type of protein O-glycosylation indirectly regulating macrophages migration and tissue invasion. Also essential for liver homeostasis.</text>
</comment>
<comment type="catalytic activity">
    <reaction evidence="6">
        <text>L-lysyl-L-alanine(out) = L-lysyl-L-alanine(in)</text>
        <dbReference type="Rhea" id="RHEA:79399"/>
        <dbReference type="ChEBI" id="CHEBI:229954"/>
    </reaction>
</comment>
<dbReference type="SUPFAM" id="SSF103473">
    <property type="entry name" value="MFS general substrate transporter"/>
    <property type="match status" value="1"/>
</dbReference>
<feature type="domain" description="Major facilitator superfamily (MFS) profile" evidence="24">
    <location>
        <begin position="37"/>
        <end position="452"/>
    </location>
</feature>
<dbReference type="PIRSF" id="PIRSF002808">
    <property type="entry name" value="Hexose_phosphate_transp"/>
    <property type="match status" value="1"/>
</dbReference>
<feature type="transmembrane region" description="Helical" evidence="23">
    <location>
        <begin position="101"/>
        <end position="117"/>
    </location>
</feature>
<evidence type="ECO:0000256" key="18">
    <source>
        <dbReference type="ARBA" id="ARBA00044924"/>
    </source>
</evidence>
<evidence type="ECO:0000256" key="1">
    <source>
        <dbReference type="ARBA" id="ARBA00004141"/>
    </source>
</evidence>
<comment type="subunit">
    <text evidence="22">Homodimer. Interacts with lysosomal protein GLMP (via lumenal domain); the interaction starts while both proteins are still in the endoplasmic reticulum and is required for stabilization of MFSD1 in lysosomes but has no direct effect on its targeting to lysosomes or transporter activity.</text>
</comment>
<proteinExistence type="inferred from homology"/>
<feature type="transmembrane region" description="Helical" evidence="23">
    <location>
        <begin position="35"/>
        <end position="53"/>
    </location>
</feature>
<keyword evidence="5 23" id="KW-0472">Membrane</keyword>
<evidence type="ECO:0000256" key="23">
    <source>
        <dbReference type="SAM" id="Phobius"/>
    </source>
</evidence>
<dbReference type="GeneID" id="94846436"/>
<evidence type="ECO:0000256" key="5">
    <source>
        <dbReference type="ARBA" id="ARBA00023136"/>
    </source>
</evidence>
<evidence type="ECO:0000256" key="10">
    <source>
        <dbReference type="ARBA" id="ARBA00044891"/>
    </source>
</evidence>
<dbReference type="GO" id="GO:0016020">
    <property type="term" value="C:membrane"/>
    <property type="evidence" value="ECO:0007669"/>
    <property type="project" value="UniProtKB-SubCell"/>
</dbReference>
<evidence type="ECO:0000256" key="8">
    <source>
        <dbReference type="ARBA" id="ARBA00044881"/>
    </source>
</evidence>
<dbReference type="Proteomes" id="UP000179807">
    <property type="component" value="Unassembled WGS sequence"/>
</dbReference>
<evidence type="ECO:0000256" key="14">
    <source>
        <dbReference type="ARBA" id="ARBA00044900"/>
    </source>
</evidence>
<dbReference type="Gene3D" id="1.20.1250.20">
    <property type="entry name" value="MFS general substrate transporter like domains"/>
    <property type="match status" value="2"/>
</dbReference>
<evidence type="ECO:0000313" key="25">
    <source>
        <dbReference type="EMBL" id="OHS95942.1"/>
    </source>
</evidence>
<comment type="catalytic activity">
    <reaction evidence="8">
        <text>L-alpha-aminoacyl-L-arginine(out) = L-alpha-aminoacyl-L-arginine(in)</text>
        <dbReference type="Rhea" id="RHEA:79367"/>
        <dbReference type="ChEBI" id="CHEBI:229968"/>
    </reaction>
</comment>
<evidence type="ECO:0000256" key="21">
    <source>
        <dbReference type="ARBA" id="ARBA00045709"/>
    </source>
</evidence>
<comment type="catalytic activity">
    <reaction evidence="18">
        <text>L-lysyl-glycine(out) = L-lysyl-glycine(in)</text>
        <dbReference type="Rhea" id="RHEA:79407"/>
        <dbReference type="ChEBI" id="CHEBI:191202"/>
    </reaction>
</comment>
<comment type="caution">
    <text evidence="25">The sequence shown here is derived from an EMBL/GenBank/DDBJ whole genome shotgun (WGS) entry which is preliminary data.</text>
</comment>
<comment type="catalytic activity">
    <reaction evidence="12">
        <text>L-aspartyl-L-lysine(out) = L-aspartyl-L-lysine(in)</text>
        <dbReference type="Rhea" id="RHEA:79411"/>
        <dbReference type="ChEBI" id="CHEBI:229953"/>
    </reaction>
</comment>
<comment type="catalytic activity">
    <reaction evidence="15">
        <text>L-arginyl-glycine(out) = L-arginyl-glycine(in)</text>
        <dbReference type="Rhea" id="RHEA:79391"/>
        <dbReference type="ChEBI" id="CHEBI:229955"/>
    </reaction>
</comment>
<keyword evidence="26" id="KW-1185">Reference proteome</keyword>
<dbReference type="PANTHER" id="PTHR23512">
    <property type="entry name" value="MAJOR FACILITATOR SUPERFAMILY DOMAIN-CONTAINING PROTEIN 1"/>
    <property type="match status" value="1"/>
</dbReference>
<evidence type="ECO:0000256" key="7">
    <source>
        <dbReference type="ARBA" id="ARBA00044878"/>
    </source>
</evidence>
<comment type="catalytic activity">
    <reaction evidence="10">
        <text>L-lysyl-L-alpha-amino acid(out) = L-lysyl-L-alpha-amino acid(in)</text>
        <dbReference type="Rhea" id="RHEA:79387"/>
        <dbReference type="ChEBI" id="CHEBI:229965"/>
    </reaction>
</comment>
<keyword evidence="4 23" id="KW-1133">Transmembrane helix</keyword>
<feature type="transmembrane region" description="Helical" evidence="23">
    <location>
        <begin position="73"/>
        <end position="94"/>
    </location>
</feature>
<accession>A0A1J4J9S3</accession>
<feature type="transmembrane region" description="Helical" evidence="23">
    <location>
        <begin position="347"/>
        <end position="370"/>
    </location>
</feature>
<name>A0A1J4J9S3_9EUKA</name>
<dbReference type="InterPro" id="IPR020846">
    <property type="entry name" value="MFS_dom"/>
</dbReference>
<feature type="transmembrane region" description="Helical" evidence="23">
    <location>
        <begin position="382"/>
        <end position="407"/>
    </location>
</feature>
<comment type="catalytic activity">
    <reaction evidence="13">
        <text>L-arginyl-L-alpha-amino acid(out) = L-arginyl-L-alpha-amino acid(in)</text>
        <dbReference type="Rhea" id="RHEA:79371"/>
        <dbReference type="ChEBI" id="CHEBI:84315"/>
    </reaction>
</comment>
<evidence type="ECO:0000256" key="11">
    <source>
        <dbReference type="ARBA" id="ARBA00044893"/>
    </source>
</evidence>
<evidence type="ECO:0000256" key="15">
    <source>
        <dbReference type="ARBA" id="ARBA00044903"/>
    </source>
</evidence>
<feature type="transmembrane region" description="Helical" evidence="23">
    <location>
        <begin position="250"/>
        <end position="271"/>
    </location>
</feature>
<dbReference type="OrthoDB" id="3639251at2759"/>
<dbReference type="AlphaFoldDB" id="A0A1J4J9S3"/>
<evidence type="ECO:0000256" key="19">
    <source>
        <dbReference type="ARBA" id="ARBA00044985"/>
    </source>
</evidence>
<feature type="transmembrane region" description="Helical" evidence="23">
    <location>
        <begin position="323"/>
        <end position="341"/>
    </location>
</feature>
<dbReference type="RefSeq" id="XP_068349079.1">
    <property type="nucleotide sequence ID" value="XM_068511732.1"/>
</dbReference>
<evidence type="ECO:0000256" key="2">
    <source>
        <dbReference type="ARBA" id="ARBA00009598"/>
    </source>
</evidence>
<comment type="catalytic activity">
    <reaction evidence="17">
        <text>L-alanyl-L-lysine(out) = L-alanyl-L-lysine(in)</text>
        <dbReference type="Rhea" id="RHEA:79415"/>
        <dbReference type="ChEBI" id="CHEBI:192470"/>
    </reaction>
</comment>